<feature type="domain" description="ODP" evidence="1">
    <location>
        <begin position="28"/>
        <end position="214"/>
    </location>
</feature>
<evidence type="ECO:0000313" key="3">
    <source>
        <dbReference type="Proteomes" id="UP001183202"/>
    </source>
</evidence>
<dbReference type="Proteomes" id="UP001183202">
    <property type="component" value="Unassembled WGS sequence"/>
</dbReference>
<dbReference type="SUPFAM" id="SSF56281">
    <property type="entry name" value="Metallo-hydrolase/oxidoreductase"/>
    <property type="match status" value="1"/>
</dbReference>
<dbReference type="EMBL" id="JAVREJ010000005">
    <property type="protein sequence ID" value="MDT0349827.1"/>
    <property type="molecule type" value="Genomic_DNA"/>
</dbReference>
<comment type="caution">
    <text evidence="2">The sequence shown here is derived from an EMBL/GenBank/DDBJ whole genome shotgun (WGS) entry which is preliminary data.</text>
</comment>
<reference evidence="3" key="1">
    <citation type="submission" date="2023-07" db="EMBL/GenBank/DDBJ databases">
        <title>30 novel species of actinomycetes from the DSMZ collection.</title>
        <authorList>
            <person name="Nouioui I."/>
        </authorList>
    </citation>
    <scope>NUCLEOTIDE SEQUENCE [LARGE SCALE GENOMIC DNA]</scope>
    <source>
        <strain evidence="3">DSM 45834</strain>
    </source>
</reference>
<sequence length="246" mass="26510">METTVHEIADGFYRLSTYLPDITPAGFTMNQFLVDAEEPLLFHCGPRALFPLVSEAVSRVMPVEQLRWITFGHVEADECGSMNQWLAAAPAAQVAHGELGCMISIADMADRPPRPLAEGEVLDIGGHRLRQISTPHVPHAWEAQVLFDESTGTLLCGDLFTRVGNDAALVHDTDMVTPALAAEDMFHDTCLTPSTAPTMRTLADLAPRTLALMHGPSFTGDCAAALRDLADGYAQRLTLASAAAEV</sequence>
<evidence type="ECO:0000259" key="1">
    <source>
        <dbReference type="Pfam" id="PF19583"/>
    </source>
</evidence>
<accession>A0ABU2N8E8</accession>
<gene>
    <name evidence="2" type="ORF">RM445_09870</name>
</gene>
<dbReference type="RefSeq" id="WP_311555860.1">
    <property type="nucleotide sequence ID" value="NZ_JAVREJ010000005.1"/>
</dbReference>
<dbReference type="Pfam" id="PF19583">
    <property type="entry name" value="ODP"/>
    <property type="match status" value="1"/>
</dbReference>
<dbReference type="InterPro" id="IPR036866">
    <property type="entry name" value="RibonucZ/Hydroxyglut_hydro"/>
</dbReference>
<dbReference type="Gene3D" id="3.60.15.10">
    <property type="entry name" value="Ribonuclease Z/Hydroxyacylglutathione hydrolase-like"/>
    <property type="match status" value="1"/>
</dbReference>
<dbReference type="InterPro" id="IPR045761">
    <property type="entry name" value="ODP_dom"/>
</dbReference>
<name>A0ABU2N8E8_9PSEU</name>
<keyword evidence="3" id="KW-1185">Reference proteome</keyword>
<organism evidence="2 3">
    <name type="scientific">Pseudonocardia charpentierae</name>
    <dbReference type="NCBI Taxonomy" id="3075545"/>
    <lineage>
        <taxon>Bacteria</taxon>
        <taxon>Bacillati</taxon>
        <taxon>Actinomycetota</taxon>
        <taxon>Actinomycetes</taxon>
        <taxon>Pseudonocardiales</taxon>
        <taxon>Pseudonocardiaceae</taxon>
        <taxon>Pseudonocardia</taxon>
    </lineage>
</organism>
<evidence type="ECO:0000313" key="2">
    <source>
        <dbReference type="EMBL" id="MDT0349827.1"/>
    </source>
</evidence>
<proteinExistence type="predicted"/>
<protein>
    <recommendedName>
        <fullName evidence="1">ODP domain-containing protein</fullName>
    </recommendedName>
</protein>